<dbReference type="AlphaFoldDB" id="A0A1I7TIP6"/>
<keyword evidence="1" id="KW-1185">Reference proteome</keyword>
<protein>
    <submittedName>
        <fullName evidence="2">DUF262 domain-containing protein</fullName>
    </submittedName>
</protein>
<name>A0A1I7TIP6_9PELO</name>
<dbReference type="InterPro" id="IPR036086">
    <property type="entry name" value="ParB/Sulfiredoxin_sf"/>
</dbReference>
<dbReference type="eggNOG" id="ENOG502T3CP">
    <property type="taxonomic scope" value="Eukaryota"/>
</dbReference>
<dbReference type="Proteomes" id="UP000095282">
    <property type="component" value="Unplaced"/>
</dbReference>
<reference evidence="2" key="1">
    <citation type="submission" date="2016-11" db="UniProtKB">
        <authorList>
            <consortium name="WormBaseParasite"/>
        </authorList>
    </citation>
    <scope>IDENTIFICATION</scope>
</reference>
<sequence length="447" mass="50913">MIPESDQTVTSLANFVASNGCVPDGDPIVVVRSGELFSLLSGSKRIKASKIQEIRKIDVNVIDEKDSRQFSLRKFFSESRTVDTKIVETMGYVKAVFEHFDLPLIQSSTWKDNDWKHVFGNHIKPEVCNACLFFISLMSKIQSKIGRIFKLCSLEDLADKVEYICGSFNIEFSSRILYEIINKYRENSVDTISLLSEVDNNYNENKFRLKLKSIDANLTTLLSRKVKDPTVVSTLAAAYEGDKSFSNFVKGADMRWKNGKNIARHICSRYEEYKTAKTDVVTEVIHQKFEFSGPDESTDILLTTNSKTATSWLDTTVMSKDRIAFVFSATVPHSSIHSILLPDSQSMKNRYSLLCNRLTVSILIKQDGLLAEDTISAFFESKVGKYRETYKINELEGIIKTKKICVNEFHTYFHPDFVAELVSYADIVQVNSEAEKDQILSFIKRRQ</sequence>
<evidence type="ECO:0000313" key="1">
    <source>
        <dbReference type="Proteomes" id="UP000095282"/>
    </source>
</evidence>
<accession>A0A1I7TIP6</accession>
<evidence type="ECO:0000313" key="2">
    <source>
        <dbReference type="WBParaSite" id="Csp11.Scaffold624.g6322.t1"/>
    </source>
</evidence>
<dbReference type="WBParaSite" id="Csp11.Scaffold624.g6322.t1">
    <property type="protein sequence ID" value="Csp11.Scaffold624.g6322.t1"/>
    <property type="gene ID" value="Csp11.Scaffold624.g6322"/>
</dbReference>
<proteinExistence type="predicted"/>
<organism evidence="1 2">
    <name type="scientific">Caenorhabditis tropicalis</name>
    <dbReference type="NCBI Taxonomy" id="1561998"/>
    <lineage>
        <taxon>Eukaryota</taxon>
        <taxon>Metazoa</taxon>
        <taxon>Ecdysozoa</taxon>
        <taxon>Nematoda</taxon>
        <taxon>Chromadorea</taxon>
        <taxon>Rhabditida</taxon>
        <taxon>Rhabditina</taxon>
        <taxon>Rhabditomorpha</taxon>
        <taxon>Rhabditoidea</taxon>
        <taxon>Rhabditidae</taxon>
        <taxon>Peloderinae</taxon>
        <taxon>Caenorhabditis</taxon>
    </lineage>
</organism>
<dbReference type="SUPFAM" id="SSF110849">
    <property type="entry name" value="ParB/Sulfiredoxin"/>
    <property type="match status" value="1"/>
</dbReference>